<gene>
    <name evidence="2" type="ORF">NDK47_26010</name>
</gene>
<protein>
    <submittedName>
        <fullName evidence="2">Copper amine oxidase N-terminal domain-containing protein</fullName>
    </submittedName>
</protein>
<dbReference type="RefSeq" id="WP_251872601.1">
    <property type="nucleotide sequence ID" value="NZ_CP098755.1"/>
</dbReference>
<evidence type="ECO:0000259" key="1">
    <source>
        <dbReference type="Pfam" id="PF07833"/>
    </source>
</evidence>
<accession>A0ABY4WFK0</accession>
<dbReference type="InterPro" id="IPR012854">
    <property type="entry name" value="Cu_amine_oxidase-like_N"/>
</dbReference>
<feature type="domain" description="Copper amine oxidase-like N-terminal" evidence="1">
    <location>
        <begin position="26"/>
        <end position="83"/>
    </location>
</feature>
<dbReference type="EMBL" id="CP098755">
    <property type="protein sequence ID" value="USG65519.1"/>
    <property type="molecule type" value="Genomic_DNA"/>
</dbReference>
<evidence type="ECO:0000313" key="2">
    <source>
        <dbReference type="EMBL" id="USG65519.1"/>
    </source>
</evidence>
<dbReference type="Proteomes" id="UP001056500">
    <property type="component" value="Chromosome"/>
</dbReference>
<dbReference type="Pfam" id="PF07833">
    <property type="entry name" value="Cu_amine_oxidN1"/>
    <property type="match status" value="1"/>
</dbReference>
<proteinExistence type="predicted"/>
<keyword evidence="3" id="KW-1185">Reference proteome</keyword>
<organism evidence="2 3">
    <name type="scientific">Brevibacillus ruminantium</name>
    <dbReference type="NCBI Taxonomy" id="2950604"/>
    <lineage>
        <taxon>Bacteria</taxon>
        <taxon>Bacillati</taxon>
        <taxon>Bacillota</taxon>
        <taxon>Bacilli</taxon>
        <taxon>Bacillales</taxon>
        <taxon>Paenibacillaceae</taxon>
        <taxon>Brevibacillus</taxon>
    </lineage>
</organism>
<evidence type="ECO:0000313" key="3">
    <source>
        <dbReference type="Proteomes" id="UP001056500"/>
    </source>
</evidence>
<sequence>MKRFVSGFIIGAILFGSMQVSGAIGKVIEVSYSINDVKVNQVSVHSAQKPFLYNGTAYVPLRFVSEYLGYSVKWDEESNVIHIDQKVTEAHTTADKIVETLKANKISLLPPKSKDSYFLLNQTTPVSYRNGTYQHIHIYQFPTIKDREKALQDFQQIRDRADMILPYVFAIENVLVFYVPHTSDQPLQDKLEEAFNTLRKENLSVVRINPW</sequence>
<dbReference type="InterPro" id="IPR036582">
    <property type="entry name" value="Mao_N_sf"/>
</dbReference>
<name>A0ABY4WFK0_9BACL</name>
<dbReference type="SUPFAM" id="SSF55383">
    <property type="entry name" value="Copper amine oxidase, domain N"/>
    <property type="match status" value="1"/>
</dbReference>
<dbReference type="Gene3D" id="3.30.457.10">
    <property type="entry name" value="Copper amine oxidase-like, N-terminal domain"/>
    <property type="match status" value="1"/>
</dbReference>
<reference evidence="2" key="1">
    <citation type="submission" date="2022-06" db="EMBL/GenBank/DDBJ databases">
        <title>Genome sequencing of Brevibacillus sp. BB3-R1.</title>
        <authorList>
            <person name="Heo J."/>
            <person name="Lee D."/>
            <person name="Won M."/>
            <person name="Han B.-H."/>
            <person name="Hong S.-B."/>
            <person name="Kwon S.-W."/>
        </authorList>
    </citation>
    <scope>NUCLEOTIDE SEQUENCE</scope>
    <source>
        <strain evidence="2">BB3-R1</strain>
    </source>
</reference>